<dbReference type="AlphaFoldDB" id="A0A2A4MGA1"/>
<dbReference type="GO" id="GO:0019698">
    <property type="term" value="P:D-galacturonate catabolic process"/>
    <property type="evidence" value="ECO:0007669"/>
    <property type="project" value="TreeGrafter"/>
</dbReference>
<evidence type="ECO:0000313" key="2">
    <source>
        <dbReference type="EMBL" id="PCH58636.1"/>
    </source>
</evidence>
<protein>
    <recommendedName>
        <fullName evidence="1">Phospholipid/glycerol acyltransferase domain-containing protein</fullName>
    </recommendedName>
</protein>
<dbReference type="PANTHER" id="PTHR30068">
    <property type="entry name" value="URONATE ISOMERASE"/>
    <property type="match status" value="1"/>
</dbReference>
<name>A0A2A4MGA1_9GAMM</name>
<dbReference type="PANTHER" id="PTHR30068:SF3">
    <property type="entry name" value="PHOSPHOLIPID_GLYCEROL ACYLTRANSFERASE DOMAIN-CONTAINING PROTEIN"/>
    <property type="match status" value="1"/>
</dbReference>
<proteinExistence type="predicted"/>
<reference evidence="3" key="1">
    <citation type="submission" date="2017-08" db="EMBL/GenBank/DDBJ databases">
        <title>A dynamic microbial community with high functional redundancy inhabits the cold, oxic subseafloor aquifer.</title>
        <authorList>
            <person name="Tully B.J."/>
            <person name="Wheat C.G."/>
            <person name="Glazer B.T."/>
            <person name="Huber J.A."/>
        </authorList>
    </citation>
    <scope>NUCLEOTIDE SEQUENCE [LARGE SCALE GENOMIC DNA]</scope>
</reference>
<dbReference type="GO" id="GO:0042840">
    <property type="term" value="P:D-glucuronate catabolic process"/>
    <property type="evidence" value="ECO:0007669"/>
    <property type="project" value="TreeGrafter"/>
</dbReference>
<gene>
    <name evidence="2" type="ORF">COC19_08325</name>
</gene>
<evidence type="ECO:0000259" key="1">
    <source>
        <dbReference type="SMART" id="SM00563"/>
    </source>
</evidence>
<dbReference type="Pfam" id="PF01553">
    <property type="entry name" value="Acyltransferase"/>
    <property type="match status" value="1"/>
</dbReference>
<evidence type="ECO:0000313" key="3">
    <source>
        <dbReference type="Proteomes" id="UP000218172"/>
    </source>
</evidence>
<feature type="domain" description="Phospholipid/glycerol acyltransferase" evidence="1">
    <location>
        <begin position="102"/>
        <end position="236"/>
    </location>
</feature>
<dbReference type="SUPFAM" id="SSF69593">
    <property type="entry name" value="Glycerol-3-phosphate (1)-acyltransferase"/>
    <property type="match status" value="1"/>
</dbReference>
<dbReference type="SMART" id="SM00563">
    <property type="entry name" value="PlsC"/>
    <property type="match status" value="1"/>
</dbReference>
<dbReference type="GO" id="GO:0016746">
    <property type="term" value="F:acyltransferase activity"/>
    <property type="evidence" value="ECO:0007669"/>
    <property type="project" value="InterPro"/>
</dbReference>
<comment type="caution">
    <text evidence="2">The sequence shown here is derived from an EMBL/GenBank/DDBJ whole genome shotgun (WGS) entry which is preliminary data.</text>
</comment>
<dbReference type="InterPro" id="IPR002123">
    <property type="entry name" value="Plipid/glycerol_acylTrfase"/>
</dbReference>
<organism evidence="2 3">
    <name type="scientific">SAR86 cluster bacterium</name>
    <dbReference type="NCBI Taxonomy" id="2030880"/>
    <lineage>
        <taxon>Bacteria</taxon>
        <taxon>Pseudomonadati</taxon>
        <taxon>Pseudomonadota</taxon>
        <taxon>Gammaproteobacteria</taxon>
        <taxon>SAR86 cluster</taxon>
    </lineage>
</organism>
<accession>A0A2A4MGA1</accession>
<dbReference type="EMBL" id="NVQR01000156">
    <property type="protein sequence ID" value="PCH58636.1"/>
    <property type="molecule type" value="Genomic_DNA"/>
</dbReference>
<sequence length="379" mass="43603">MDQFKEIRPYHDSEIRAVLDSLVDNQEFISSIASFYYPRLTRLMPGLISKLASRRIKKQLEDVHSVKTMQDVIAQYLDKIILDTTSGLSHSGMENLSHDKSYLFISNHRDIVMDPAFVNYVLYHGDFETLQIAIGDNLLKKPFVSDLMRLNKSFIVRRSLKGRELLKALGLLSSYIHYCIASKENVWIAQREGRAKNGIDKTDSALLKMLARGRRDLPLGESLSNLHIVPVAISYEYDACDVLKAQELYQLEQTGEFKKSEHADMDSIVTGMMGFKGHVHIAFGKELEIDSDDPDQIASQIDRQILDNYRLQDSNYLAYEELNKLQTQSKEISDRIEMQELSKSARAEFSRRFEQVDPQLRLLYLSMYANPVISRYKVS</sequence>
<dbReference type="Proteomes" id="UP000218172">
    <property type="component" value="Unassembled WGS sequence"/>
</dbReference>